<dbReference type="GO" id="GO:0000166">
    <property type="term" value="F:nucleotide binding"/>
    <property type="evidence" value="ECO:0007669"/>
    <property type="project" value="InterPro"/>
</dbReference>
<dbReference type="SUPFAM" id="SSF81665">
    <property type="entry name" value="Calcium ATPase, transmembrane domain M"/>
    <property type="match status" value="1"/>
</dbReference>
<dbReference type="InterPro" id="IPR023214">
    <property type="entry name" value="HAD_sf"/>
</dbReference>
<dbReference type="Gene3D" id="3.40.1110.10">
    <property type="entry name" value="Calcium-transporting ATPase, cytoplasmic domain N"/>
    <property type="match status" value="1"/>
</dbReference>
<evidence type="ECO:0008006" key="3">
    <source>
        <dbReference type="Google" id="ProtNLM"/>
    </source>
</evidence>
<feature type="transmembrane region" description="Helical" evidence="1">
    <location>
        <begin position="1102"/>
        <end position="1119"/>
    </location>
</feature>
<dbReference type="SUPFAM" id="SSF81660">
    <property type="entry name" value="Metal cation-transporting ATPase, ATP-binding domain N"/>
    <property type="match status" value="1"/>
</dbReference>
<accession>A0A0K2TE84</accession>
<feature type="transmembrane region" description="Helical" evidence="1">
    <location>
        <begin position="253"/>
        <end position="275"/>
    </location>
</feature>
<evidence type="ECO:0000256" key="1">
    <source>
        <dbReference type="SAM" id="Phobius"/>
    </source>
</evidence>
<organism evidence="2">
    <name type="scientific">Lepeophtheirus salmonis</name>
    <name type="common">Salmon louse</name>
    <name type="synonym">Caligus salmonis</name>
    <dbReference type="NCBI Taxonomy" id="72036"/>
    <lineage>
        <taxon>Eukaryota</taxon>
        <taxon>Metazoa</taxon>
        <taxon>Ecdysozoa</taxon>
        <taxon>Arthropoda</taxon>
        <taxon>Crustacea</taxon>
        <taxon>Multicrustacea</taxon>
        <taxon>Hexanauplia</taxon>
        <taxon>Copepoda</taxon>
        <taxon>Siphonostomatoida</taxon>
        <taxon>Caligidae</taxon>
        <taxon>Lepeophtheirus</taxon>
    </lineage>
</organism>
<protein>
    <recommendedName>
        <fullName evidence="3">Cation-transporting P-type ATPase C-terminal domain-containing protein</fullName>
    </recommendedName>
</protein>
<dbReference type="InterPro" id="IPR039720">
    <property type="entry name" value="TMEM94"/>
</dbReference>
<feature type="transmembrane region" description="Helical" evidence="1">
    <location>
        <begin position="57"/>
        <end position="74"/>
    </location>
</feature>
<dbReference type="OrthoDB" id="5568754at2759"/>
<feature type="transmembrane region" description="Helical" evidence="1">
    <location>
        <begin position="80"/>
        <end position="100"/>
    </location>
</feature>
<dbReference type="InterPro" id="IPR023299">
    <property type="entry name" value="ATPase_P-typ_cyto_dom_N"/>
</dbReference>
<feature type="transmembrane region" description="Helical" evidence="1">
    <location>
        <begin position="992"/>
        <end position="1012"/>
    </location>
</feature>
<proteinExistence type="predicted"/>
<dbReference type="AlphaFoldDB" id="A0A0K2TE84"/>
<sequence length="1214" mass="139156">MKDQESLDESLYLESLTSSEALKRLLFEIEVAHQEHVRSQSPTLWELIYESFYPKSLYPITAILWNLMLSIFLYSDEHFIGATFILFSVFFNVTLTLNETRLKKTEIRRRLLFVASRLRSLKENDWNPPNYPHLHTPMAASIVLQWTLRDRHQVNLPWPLLVKGDVILIKPGQAAPGKSRSCNDSQFILQPGEILHIKTEKSSKIFSPTPEFRAPLQPQPFILLETPYMKVVHQFLDADKTFKKPLSLLTKYAHFYFVTLTQHVVIPLLWIILILASLVKRYTYKNESIFDITPVIIPVLSTVFPLSWLLINMAGVARVLEVFNSSRHLQLHDDDPFEEPENIQPLRTTSSFPSLKNYFLSALTSSGEFFTRRENIVHTLGSVNALCCTDKKGILSWPNTSAEKVFFLRKDESKITTEILNVTHDHQNPFKVEFDDPSWVTFLNDLKPIGLGILLNTCNLITEEKYTNFYNHLICESFQKDDLLPIATRGCLCELSRKIGFHRSKTAQDYHLTSQIQVFRHVKLDCHDKFAKNLSLARLKFPFPHMVSVLIQQRSTGTRQLFSQGTSDIILDSCIDFWSGKDLEALTEDARKKILDFYQRSSLSSYCTAFSYRPLTFGIPWETVREYLQLPTHSLPFYVHYSDPAQLCEDEAIYDHISLGNADKFISIEDDKENVVNSQDDALKCLEIECNQTFLGMVQLQYQPFVDVVQLIDLLEKACIRFVHFSKENELRSRVFSEKMGLESGWNCHISLKSQNKLDTVNKIVSYLGPKYPRKRKSESSIKMFRQTILGSSIPEDLSRPSWFLDFPQWKEGAPSVSEDEQHQFHLHTSHSTDAYSVHSDSSNPFDYDMSNRAKLPQGIENIRPHLKNMDDVPLLVSLFTDCTPATTTEMLVIMQEYGEVVCVLGSSSNHTNASIFLQADGSLGVEPLYPQICQSVPVFTPPKSGGMGPIELAGFLNSIVCSLSFKRKDEVSIFHLLLESRHFVLSFINTMQFWISSILALSSLHLFVFLLNLPSVLSINQNIWLNSFFIPILSLSCMGVPPDASIMNISTGKNILCIDIKYGLWCYGLRFIPSLLLITIIHGLASSHLEGKMHLFQELNMIGLQVYLALISHSYLFRSYQTWQRFYCRTWCIITFLLLFIQLMALVVIFLAQEGVGNLNNVPAYVWGLCFSSLPIVLLINEIVKRQEIKINVRYQKLARLEFGTKLGINSPF</sequence>
<dbReference type="Gene3D" id="3.40.50.1000">
    <property type="entry name" value="HAD superfamily/HAD-like"/>
    <property type="match status" value="1"/>
</dbReference>
<dbReference type="InterPro" id="IPR023298">
    <property type="entry name" value="ATPase_P-typ_TM_dom_sf"/>
</dbReference>
<keyword evidence="1" id="KW-0472">Membrane</keyword>
<keyword evidence="1" id="KW-0812">Transmembrane</keyword>
<feature type="transmembrane region" description="Helical" evidence="1">
    <location>
        <begin position="295"/>
        <end position="320"/>
    </location>
</feature>
<name>A0A0K2TE84_LEPSM</name>
<feature type="transmembrane region" description="Helical" evidence="1">
    <location>
        <begin position="1165"/>
        <end position="1185"/>
    </location>
</feature>
<dbReference type="PANTHER" id="PTHR13219:SF6">
    <property type="entry name" value="TRANSMEMBRANE PROTEIN 94"/>
    <property type="match status" value="1"/>
</dbReference>
<feature type="transmembrane region" description="Helical" evidence="1">
    <location>
        <begin position="1063"/>
        <end position="1082"/>
    </location>
</feature>
<reference evidence="2" key="1">
    <citation type="submission" date="2014-05" db="EMBL/GenBank/DDBJ databases">
        <authorList>
            <person name="Chronopoulou M."/>
        </authorList>
    </citation>
    <scope>NUCLEOTIDE SEQUENCE</scope>
    <source>
        <tissue evidence="2">Whole organism</tissue>
    </source>
</reference>
<dbReference type="EMBL" id="HACA01006506">
    <property type="protein sequence ID" value="CDW23867.1"/>
    <property type="molecule type" value="Transcribed_RNA"/>
</dbReference>
<dbReference type="PANTHER" id="PTHR13219">
    <property type="entry name" value="TRANSMEMBRANE PROTEIN 94"/>
    <property type="match status" value="1"/>
</dbReference>
<keyword evidence="1" id="KW-1133">Transmembrane helix</keyword>
<feature type="transmembrane region" description="Helical" evidence="1">
    <location>
        <begin position="1131"/>
        <end position="1153"/>
    </location>
</feature>
<evidence type="ECO:0000313" key="2">
    <source>
        <dbReference type="EMBL" id="CDW23867.1"/>
    </source>
</evidence>